<dbReference type="RefSeq" id="WP_088594273.1">
    <property type="nucleotide sequence ID" value="NZ_CP022022.1"/>
</dbReference>
<organism evidence="1 2">
    <name type="scientific">Capnocytophaga endodontalis</name>
    <dbReference type="NCBI Taxonomy" id="2708117"/>
    <lineage>
        <taxon>Bacteria</taxon>
        <taxon>Pseudomonadati</taxon>
        <taxon>Bacteroidota</taxon>
        <taxon>Flavobacteriia</taxon>
        <taxon>Flavobacteriales</taxon>
        <taxon>Flavobacteriaceae</taxon>
        <taxon>Capnocytophaga</taxon>
    </lineage>
</organism>
<dbReference type="InterPro" id="IPR014776">
    <property type="entry name" value="4pyrrole_Mease_sub2"/>
</dbReference>
<dbReference type="KEGG" id="capn:CBG49_09285"/>
<dbReference type="Gene3D" id="3.30.950.10">
    <property type="entry name" value="Methyltransferase, Cobalt-precorrin-4 Transmethylase, Domain 2"/>
    <property type="match status" value="1"/>
</dbReference>
<dbReference type="Proteomes" id="UP000197007">
    <property type="component" value="Chromosome"/>
</dbReference>
<keyword evidence="2" id="KW-1185">Reference proteome</keyword>
<sequence length="235" mass="26123">MEQTKGNIYLIPNLLGDSALDVLPTQVSNILHSLTYFVVENEKSARKFIKLMVPDKKQADLQIAVIDKHQRNSDFSNFLAPCMEGNSIGIISEAGCPGIADPGADIVRIAHQRGLKVIPLVGPSSLLLAMMASGLNGQNFAFNGYLPIDKQERKKILKALERKASEGQSQLFIETPYRNQQMFNDLMDNLQADTLLCIACDITLPTEEIKTHPIHLWKKVNIDIQKRPTIFIIGA</sequence>
<dbReference type="Gene3D" id="3.40.1010.10">
    <property type="entry name" value="Cobalt-precorrin-4 Transmethylase, Domain 1"/>
    <property type="match status" value="1"/>
</dbReference>
<proteinExistence type="predicted"/>
<accession>A0A1Z4BPM7</accession>
<dbReference type="CDD" id="cd11649">
    <property type="entry name" value="RsmI_like"/>
    <property type="match status" value="1"/>
</dbReference>
<name>A0A1Z4BPM7_9FLAO</name>
<gene>
    <name evidence="1" type="ORF">CBG49_09285</name>
</gene>
<evidence type="ECO:0000313" key="2">
    <source>
        <dbReference type="Proteomes" id="UP000197007"/>
    </source>
</evidence>
<reference evidence="2" key="1">
    <citation type="submission" date="2017-06" db="EMBL/GenBank/DDBJ databases">
        <title>Complete genome sequence of Capnocytophaga sp. KCOM 1579 (=ChDC OS43) isolated from a human refractory periapical abscess lesion.</title>
        <authorList>
            <person name="Kook J.-K."/>
            <person name="Park S.-N."/>
            <person name="Lim Y.K."/>
            <person name="Roh H."/>
        </authorList>
    </citation>
    <scope>NUCLEOTIDE SEQUENCE [LARGE SCALE GENOMIC DNA]</scope>
    <source>
        <strain evidence="2">ChDC OS43</strain>
    </source>
</reference>
<dbReference type="InterPro" id="IPR014777">
    <property type="entry name" value="4pyrrole_Mease_sub1"/>
</dbReference>
<dbReference type="GO" id="GO:0008168">
    <property type="term" value="F:methyltransferase activity"/>
    <property type="evidence" value="ECO:0007669"/>
    <property type="project" value="UniProtKB-KW"/>
</dbReference>
<protein>
    <submittedName>
        <fullName evidence="1">SAM-dependent methyltransferase</fullName>
    </submittedName>
</protein>
<keyword evidence="1" id="KW-0808">Transferase</keyword>
<dbReference type="PANTHER" id="PTHR46111">
    <property type="entry name" value="RIBOSOMAL RNA SMALL SUBUNIT METHYLTRANSFERASE I"/>
    <property type="match status" value="1"/>
</dbReference>
<dbReference type="SUPFAM" id="SSF53790">
    <property type="entry name" value="Tetrapyrrole methylase"/>
    <property type="match status" value="1"/>
</dbReference>
<dbReference type="PANTHER" id="PTHR46111:SF2">
    <property type="entry name" value="SAM-DEPENDENT METHYLTRANSFERASE"/>
    <property type="match status" value="1"/>
</dbReference>
<dbReference type="InterPro" id="IPR008189">
    <property type="entry name" value="rRNA_ssu_MeTfrase_I"/>
</dbReference>
<evidence type="ECO:0000313" key="1">
    <source>
        <dbReference type="EMBL" id="ASF43251.1"/>
    </source>
</evidence>
<keyword evidence="1" id="KW-0489">Methyltransferase</keyword>
<dbReference type="AlphaFoldDB" id="A0A1Z4BPM7"/>
<dbReference type="PIRSF" id="PIRSF005917">
    <property type="entry name" value="MTase_YraL"/>
    <property type="match status" value="1"/>
</dbReference>
<dbReference type="InterPro" id="IPR035996">
    <property type="entry name" value="4pyrrol_Methylase_sf"/>
</dbReference>
<dbReference type="EMBL" id="CP022022">
    <property type="protein sequence ID" value="ASF43251.1"/>
    <property type="molecule type" value="Genomic_DNA"/>
</dbReference>
<dbReference type="GO" id="GO:0032259">
    <property type="term" value="P:methylation"/>
    <property type="evidence" value="ECO:0007669"/>
    <property type="project" value="UniProtKB-KW"/>
</dbReference>